<evidence type="ECO:0000313" key="2">
    <source>
        <dbReference type="EMBL" id="SMG59965.1"/>
    </source>
</evidence>
<sequence>MNTGDHNDVRIPGTRAARILLAGAAVAVVSVLAVGCGSPSYPGEPLETLPPHTAGAVSLGGLGVETSGGRTLVFAFDDVGTVLGRVEGERIDATRVLFSADSLVTVTGEAVTVLTEQGRTDIPIDEHTISAFSHNPATGAATVWFVRGRANNFVSIDADQQVRHGSVDGMVHTAAYCGDRQFAIIENIPTATGPRTSRFYELLSSGELQLRGQWQTEPDHSWASSTSVCTPDSRSVLAFNTDYSAASMNAKGPAMTLVSIDIDTGIPQYTTLQMPEGGDGVLRGTLSVSEDRLYWINPDKQVLSVPVIGSPTVIHEWTVPGAADTTTVSVHDAVVTAIDHQNQPVLSRYDLRTGIPIGDPVELPWLDSIIGSPAGDTIYTLGSVAGTP</sequence>
<dbReference type="RefSeq" id="WP_085470963.1">
    <property type="nucleotide sequence ID" value="NZ_FXAV01000045.1"/>
</dbReference>
<keyword evidence="1" id="KW-1133">Transmembrane helix</keyword>
<evidence type="ECO:0000256" key="1">
    <source>
        <dbReference type="SAM" id="Phobius"/>
    </source>
</evidence>
<evidence type="ECO:0000313" key="3">
    <source>
        <dbReference type="Proteomes" id="UP000193566"/>
    </source>
</evidence>
<reference evidence="2 3" key="1">
    <citation type="submission" date="2017-04" db="EMBL/GenBank/DDBJ databases">
        <authorList>
            <person name="Varghese N."/>
            <person name="Submissions S."/>
        </authorList>
    </citation>
    <scope>NUCLEOTIDE SEQUENCE [LARGE SCALE GENOMIC DNA]</scope>
    <source>
        <strain evidence="2 3">J3</strain>
    </source>
</reference>
<name>A0ABY1MLT7_RHORH</name>
<feature type="transmembrane region" description="Helical" evidence="1">
    <location>
        <begin position="20"/>
        <end position="41"/>
    </location>
</feature>
<organism evidence="2 3">
    <name type="scientific">Rhodococcus rhodochrous J3</name>
    <dbReference type="NCBI Taxonomy" id="903528"/>
    <lineage>
        <taxon>Bacteria</taxon>
        <taxon>Bacillati</taxon>
        <taxon>Actinomycetota</taxon>
        <taxon>Actinomycetes</taxon>
        <taxon>Mycobacteriales</taxon>
        <taxon>Nocardiaceae</taxon>
        <taxon>Rhodococcus</taxon>
    </lineage>
</organism>
<comment type="caution">
    <text evidence="2">The sequence shown here is derived from an EMBL/GenBank/DDBJ whole genome shotgun (WGS) entry which is preliminary data.</text>
</comment>
<keyword evidence="3" id="KW-1185">Reference proteome</keyword>
<accession>A0ABY1MLT7</accession>
<dbReference type="EMBL" id="FXAV01000045">
    <property type="protein sequence ID" value="SMG59965.1"/>
    <property type="molecule type" value="Genomic_DNA"/>
</dbReference>
<dbReference type="Proteomes" id="UP000193566">
    <property type="component" value="Unassembled WGS sequence"/>
</dbReference>
<keyword evidence="1" id="KW-0812">Transmembrane</keyword>
<gene>
    <name evidence="2" type="ORF">SAMN02745947_05537</name>
</gene>
<keyword evidence="1" id="KW-0472">Membrane</keyword>
<proteinExistence type="predicted"/>
<protein>
    <submittedName>
        <fullName evidence="2">Uncharacterized protein</fullName>
    </submittedName>
</protein>